<dbReference type="Proteomes" id="UP000799291">
    <property type="component" value="Unassembled WGS sequence"/>
</dbReference>
<dbReference type="AlphaFoldDB" id="A0A6G1IGA6"/>
<dbReference type="PANTHER" id="PTHR37781">
    <property type="entry name" value="TFIIH COMPLEX SUBUNIT"/>
    <property type="match status" value="1"/>
</dbReference>
<evidence type="ECO:0000313" key="2">
    <source>
        <dbReference type="EMBL" id="KAF2677013.1"/>
    </source>
</evidence>
<dbReference type="InterPro" id="IPR031349">
    <property type="entry name" value="Tfb6"/>
</dbReference>
<dbReference type="OrthoDB" id="5420410at2759"/>
<sequence length="280" mass="30330">MDATTHPPRDNYADIPTPPASSIAPTVHPNPLPQHRKHPLKPGGPKESELIHYLDQSIGKVQVRVHNRVNHKKSPVIGDDGRGFRTFAEAAKELEGLVDVIWVSGSPNLQIPYLLHIAAIVIDSLPLFKPAPKATLRLLDKLDFAFSSLLQTRDPDTDLPLPGFETGRTVSTTDKVRLKGIVEHTRLVVVKKLGGREGETDGEGEEVDAEVDEDVNMDGEEVGEDGGMVSFEGFEGNNTDGMDGEGDVGGEERRVAKVYEKTLGELGELLGGEPIGIITD</sequence>
<gene>
    <name evidence="2" type="ORF">K458DRAFT_424207</name>
</gene>
<dbReference type="GO" id="GO:0005675">
    <property type="term" value="C:transcription factor TFIIH holo complex"/>
    <property type="evidence" value="ECO:0007669"/>
    <property type="project" value="TreeGrafter"/>
</dbReference>
<organism evidence="2 3">
    <name type="scientific">Lentithecium fluviatile CBS 122367</name>
    <dbReference type="NCBI Taxonomy" id="1168545"/>
    <lineage>
        <taxon>Eukaryota</taxon>
        <taxon>Fungi</taxon>
        <taxon>Dikarya</taxon>
        <taxon>Ascomycota</taxon>
        <taxon>Pezizomycotina</taxon>
        <taxon>Dothideomycetes</taxon>
        <taxon>Pleosporomycetidae</taxon>
        <taxon>Pleosporales</taxon>
        <taxon>Massarineae</taxon>
        <taxon>Lentitheciaceae</taxon>
        <taxon>Lentithecium</taxon>
    </lineage>
</organism>
<evidence type="ECO:0000313" key="3">
    <source>
        <dbReference type="Proteomes" id="UP000799291"/>
    </source>
</evidence>
<reference evidence="2" key="1">
    <citation type="journal article" date="2020" name="Stud. Mycol.">
        <title>101 Dothideomycetes genomes: a test case for predicting lifestyles and emergence of pathogens.</title>
        <authorList>
            <person name="Haridas S."/>
            <person name="Albert R."/>
            <person name="Binder M."/>
            <person name="Bloem J."/>
            <person name="Labutti K."/>
            <person name="Salamov A."/>
            <person name="Andreopoulos B."/>
            <person name="Baker S."/>
            <person name="Barry K."/>
            <person name="Bills G."/>
            <person name="Bluhm B."/>
            <person name="Cannon C."/>
            <person name="Castanera R."/>
            <person name="Culley D."/>
            <person name="Daum C."/>
            <person name="Ezra D."/>
            <person name="Gonzalez J."/>
            <person name="Henrissat B."/>
            <person name="Kuo A."/>
            <person name="Liang C."/>
            <person name="Lipzen A."/>
            <person name="Lutzoni F."/>
            <person name="Magnuson J."/>
            <person name="Mondo S."/>
            <person name="Nolan M."/>
            <person name="Ohm R."/>
            <person name="Pangilinan J."/>
            <person name="Park H.-J."/>
            <person name="Ramirez L."/>
            <person name="Alfaro M."/>
            <person name="Sun H."/>
            <person name="Tritt A."/>
            <person name="Yoshinaga Y."/>
            <person name="Zwiers L.-H."/>
            <person name="Turgeon B."/>
            <person name="Goodwin S."/>
            <person name="Spatafora J."/>
            <person name="Crous P."/>
            <person name="Grigoriev I."/>
        </authorList>
    </citation>
    <scope>NUCLEOTIDE SEQUENCE</scope>
    <source>
        <strain evidence="2">CBS 122367</strain>
    </source>
</reference>
<evidence type="ECO:0000256" key="1">
    <source>
        <dbReference type="SAM" id="MobiDB-lite"/>
    </source>
</evidence>
<feature type="non-terminal residue" evidence="2">
    <location>
        <position position="280"/>
    </location>
</feature>
<feature type="region of interest" description="Disordered" evidence="1">
    <location>
        <begin position="1"/>
        <end position="46"/>
    </location>
</feature>
<dbReference type="Pfam" id="PF17110">
    <property type="entry name" value="TFB6"/>
    <property type="match status" value="1"/>
</dbReference>
<dbReference type="PANTHER" id="PTHR37781:SF1">
    <property type="entry name" value="ADR380WP"/>
    <property type="match status" value="1"/>
</dbReference>
<keyword evidence="3" id="KW-1185">Reference proteome</keyword>
<name>A0A6G1IGA6_9PLEO</name>
<protein>
    <submittedName>
        <fullName evidence="2">Uncharacterized protein</fullName>
    </submittedName>
</protein>
<dbReference type="EMBL" id="MU005626">
    <property type="protein sequence ID" value="KAF2677013.1"/>
    <property type="molecule type" value="Genomic_DNA"/>
</dbReference>
<accession>A0A6G1IGA6</accession>
<proteinExistence type="predicted"/>